<dbReference type="InterPro" id="IPR013417">
    <property type="entry name" value="CHP02588"/>
</dbReference>
<evidence type="ECO:0000313" key="3">
    <source>
        <dbReference type="Proteomes" id="UP000289708"/>
    </source>
</evidence>
<keyword evidence="1" id="KW-0472">Membrane</keyword>
<dbReference type="AlphaFoldDB" id="A0A4V1KJ50"/>
<dbReference type="NCBIfam" id="TIGR02588">
    <property type="entry name" value="TIGR02588 family protein"/>
    <property type="match status" value="1"/>
</dbReference>
<proteinExistence type="predicted"/>
<protein>
    <submittedName>
        <fullName evidence="2">TIGR02588 family protein</fullName>
    </submittedName>
</protein>
<dbReference type="RefSeq" id="WP_128777822.1">
    <property type="nucleotide sequence ID" value="NZ_RYFI01000011.1"/>
</dbReference>
<feature type="transmembrane region" description="Helical" evidence="1">
    <location>
        <begin position="20"/>
        <end position="40"/>
    </location>
</feature>
<evidence type="ECO:0000313" key="2">
    <source>
        <dbReference type="EMBL" id="RXF72962.1"/>
    </source>
</evidence>
<keyword evidence="1" id="KW-1133">Transmembrane helix</keyword>
<dbReference type="Proteomes" id="UP000289708">
    <property type="component" value="Unassembled WGS sequence"/>
</dbReference>
<dbReference type="OrthoDB" id="1445569at2"/>
<sequence>MAKQSDDKTEGPPPRQVGRLEWVVAALGAALVAGVFGMLLHEALTYEDGPPVIVATVLDVHRTEGGHVVRFTAENRGHTTAAEVTVLGRLTEGDRTLEQAEITLDYIARKSSREAGLVFQRDPASAKLELKATSYRKP</sequence>
<name>A0A4V1KJ50_9HYPH</name>
<evidence type="ECO:0000256" key="1">
    <source>
        <dbReference type="SAM" id="Phobius"/>
    </source>
</evidence>
<organism evidence="2 3">
    <name type="scientific">Hansschlegelia zhihuaiae</name>
    <dbReference type="NCBI Taxonomy" id="405005"/>
    <lineage>
        <taxon>Bacteria</taxon>
        <taxon>Pseudomonadati</taxon>
        <taxon>Pseudomonadota</taxon>
        <taxon>Alphaproteobacteria</taxon>
        <taxon>Hyphomicrobiales</taxon>
        <taxon>Methylopilaceae</taxon>
        <taxon>Hansschlegelia</taxon>
    </lineage>
</organism>
<reference evidence="2 3" key="1">
    <citation type="submission" date="2018-12" db="EMBL/GenBank/DDBJ databases">
        <title>bacterium Hansschlegelia zhihuaiae S113.</title>
        <authorList>
            <person name="He J."/>
        </authorList>
    </citation>
    <scope>NUCLEOTIDE SEQUENCE [LARGE SCALE GENOMIC DNA]</scope>
    <source>
        <strain evidence="2 3">S 113</strain>
    </source>
</reference>
<dbReference type="EMBL" id="RYFI01000011">
    <property type="protein sequence ID" value="RXF72962.1"/>
    <property type="molecule type" value="Genomic_DNA"/>
</dbReference>
<comment type="caution">
    <text evidence="2">The sequence shown here is derived from an EMBL/GenBank/DDBJ whole genome shotgun (WGS) entry which is preliminary data.</text>
</comment>
<keyword evidence="1" id="KW-0812">Transmembrane</keyword>
<accession>A0A4V1KJ50</accession>
<gene>
    <name evidence="2" type="ORF">EK403_12530</name>
</gene>
<keyword evidence="3" id="KW-1185">Reference proteome</keyword>